<feature type="domain" description="TonB-dependent receptor plug" evidence="20">
    <location>
        <begin position="62"/>
        <end position="167"/>
    </location>
</feature>
<evidence type="ECO:0000256" key="11">
    <source>
        <dbReference type="ARBA" id="ARBA00023136"/>
    </source>
</evidence>
<dbReference type="RefSeq" id="WP_048277965.1">
    <property type="nucleotide sequence ID" value="NZ_LDZF01000001.1"/>
</dbReference>
<gene>
    <name evidence="21" type="ORF">ABW06_00920</name>
</gene>
<dbReference type="InterPro" id="IPR010105">
    <property type="entry name" value="TonB_sidphr_rcpt"/>
</dbReference>
<feature type="short sequence motif" description="TonB box" evidence="15">
    <location>
        <begin position="29"/>
        <end position="35"/>
    </location>
</feature>
<accession>A0A0J5MB32</accession>
<evidence type="ECO:0000259" key="20">
    <source>
        <dbReference type="Pfam" id="PF07715"/>
    </source>
</evidence>
<dbReference type="InterPro" id="IPR039426">
    <property type="entry name" value="TonB-dep_rcpt-like"/>
</dbReference>
<evidence type="ECO:0000313" key="21">
    <source>
        <dbReference type="EMBL" id="KMK16668.1"/>
    </source>
</evidence>
<dbReference type="PROSITE" id="PS01156">
    <property type="entry name" value="TONB_DEPENDENT_REC_2"/>
    <property type="match status" value="1"/>
</dbReference>
<dbReference type="PROSITE" id="PS52016">
    <property type="entry name" value="TONB_DEPENDENT_REC_3"/>
    <property type="match status" value="1"/>
</dbReference>
<evidence type="ECO:0000256" key="4">
    <source>
        <dbReference type="ARBA" id="ARBA00022452"/>
    </source>
</evidence>
<keyword evidence="22" id="KW-1185">Reference proteome</keyword>
<dbReference type="InterPro" id="IPR036942">
    <property type="entry name" value="Beta-barrel_TonB_sf"/>
</dbReference>
<proteinExistence type="inferred from homology"/>
<protein>
    <submittedName>
        <fullName evidence="21">Ferrioxamine B receptor</fullName>
    </submittedName>
</protein>
<comment type="caution">
    <text evidence="21">The sequence shown here is derived from an EMBL/GenBank/DDBJ whole genome shotgun (WGS) entry which is preliminary data.</text>
</comment>
<keyword evidence="13 14" id="KW-0998">Cell outer membrane</keyword>
<evidence type="ECO:0000256" key="1">
    <source>
        <dbReference type="ARBA" id="ARBA00004571"/>
    </source>
</evidence>
<dbReference type="InterPro" id="IPR000531">
    <property type="entry name" value="Beta-barrel_TonB"/>
</dbReference>
<dbReference type="Pfam" id="PF07715">
    <property type="entry name" value="Plug"/>
    <property type="match status" value="1"/>
</dbReference>
<dbReference type="CDD" id="cd01347">
    <property type="entry name" value="ligand_gated_channel"/>
    <property type="match status" value="1"/>
</dbReference>
<keyword evidence="7 18" id="KW-0732">Signal</keyword>
<dbReference type="STRING" id="61647.LG71_14820"/>
<keyword evidence="10 15" id="KW-0798">TonB box</keyword>
<evidence type="ECO:0000256" key="18">
    <source>
        <dbReference type="SAM" id="SignalP"/>
    </source>
</evidence>
<dbReference type="Gene3D" id="2.170.130.10">
    <property type="entry name" value="TonB-dependent receptor, plug domain"/>
    <property type="match status" value="1"/>
</dbReference>
<evidence type="ECO:0000256" key="13">
    <source>
        <dbReference type="ARBA" id="ARBA00023237"/>
    </source>
</evidence>
<keyword evidence="3 14" id="KW-0813">Transport</keyword>
<dbReference type="FunFam" id="2.170.130.10:FF:000001">
    <property type="entry name" value="Catecholate siderophore TonB-dependent receptor"/>
    <property type="match status" value="1"/>
</dbReference>
<evidence type="ECO:0000256" key="5">
    <source>
        <dbReference type="ARBA" id="ARBA00022496"/>
    </source>
</evidence>
<evidence type="ECO:0000256" key="17">
    <source>
        <dbReference type="RuleBase" id="RU003357"/>
    </source>
</evidence>
<dbReference type="Gene3D" id="2.40.170.20">
    <property type="entry name" value="TonB-dependent receptor, beta-barrel domain"/>
    <property type="match status" value="1"/>
</dbReference>
<dbReference type="InterPro" id="IPR037066">
    <property type="entry name" value="Plug_dom_sf"/>
</dbReference>
<keyword evidence="9" id="KW-0406">Ion transport</keyword>
<evidence type="ECO:0000256" key="9">
    <source>
        <dbReference type="ARBA" id="ARBA00023065"/>
    </source>
</evidence>
<feature type="chain" id="PRO_5005262572" evidence="18">
    <location>
        <begin position="27"/>
        <end position="706"/>
    </location>
</feature>
<evidence type="ECO:0000259" key="19">
    <source>
        <dbReference type="Pfam" id="PF00593"/>
    </source>
</evidence>
<comment type="subcellular location">
    <subcellularLocation>
        <location evidence="1 14">Cell outer membrane</location>
        <topology evidence="1 14">Multi-pass membrane protein</topology>
    </subcellularLocation>
</comment>
<sequence length="706" mass="77551">MIHACKLKRAPLLCTLALAFPHASFADDTLVVTAAPADTALSPTRGYTAKTSSGATKTDRPLVETAQSISVVTRQQMEDQGAANVGQALNYTPGVNSGFGGASNRFDAISLRGFHGGDVDNIFLDGMRLMSDGGSHNVLQIDPWFIERVDVIKGPSSAPYGQSVPGGLVNLTSKRPQFKSEGHLRAFVGSQATKGLAFDYTDAINSQWAYRITGITRNTNTQYSDTREERYAIAPSLLWQPDSDTSLLLQAYLQKDPSGGYHGSLPLDGTRYKHNGRRLHRDVNEGDSGDGYQRRQQIYSYAFDHQFSDVWSLHSSASYSHVNASLDQVYQTGWIDGGNMLSRGYSGSRGSLDGWSTDNRLQANFSTGAVGHVVTIGGEYHRLRNDLWSAWGSASPLDPWSGYTASRGHTVDGSDDNNRRYYQTGAYLQDEMTWNRWHLDVAGRYDRIVSRQVSDTYHTSSRRSDDRISGRGSLLYAFENGFSPYFSYSQAITPAMLPGADGTLLKPTTSQQVEAGLKYQPPGTADLYSIAVYDLTQKDVATRDPNIATATYIPAGKVRSQGVELEARNQLTPRLSTIAGYTWNRLRFHETDDGTAHNTPQLTPNQMASLWARYQFDYGLSAGAGVRYIGRQWADDANSERLPSVTLFDAMVRADAGAWSPALKGAWLQVNANNLGDREYVSGCYGTTNCYRGAERSVMATVGYDF</sequence>
<dbReference type="SUPFAM" id="SSF56935">
    <property type="entry name" value="Porins"/>
    <property type="match status" value="1"/>
</dbReference>
<feature type="short sequence motif" description="TonB C-terminal box" evidence="16">
    <location>
        <begin position="689"/>
        <end position="706"/>
    </location>
</feature>
<keyword evidence="6 14" id="KW-0812">Transmembrane</keyword>
<dbReference type="NCBIfam" id="TIGR01783">
    <property type="entry name" value="TonB-siderophor"/>
    <property type="match status" value="1"/>
</dbReference>
<dbReference type="GO" id="GO:0009279">
    <property type="term" value="C:cell outer membrane"/>
    <property type="evidence" value="ECO:0007669"/>
    <property type="project" value="UniProtKB-SubCell"/>
</dbReference>
<name>A0A0J5MB32_PLUGE</name>
<dbReference type="PANTHER" id="PTHR32552">
    <property type="entry name" value="FERRICHROME IRON RECEPTOR-RELATED"/>
    <property type="match status" value="1"/>
</dbReference>
<keyword evidence="4 14" id="KW-1134">Transmembrane beta strand</keyword>
<evidence type="ECO:0000256" key="3">
    <source>
        <dbReference type="ARBA" id="ARBA00022448"/>
    </source>
</evidence>
<dbReference type="InterPro" id="IPR010917">
    <property type="entry name" value="TonB_rcpt_CS"/>
</dbReference>
<feature type="signal peptide" evidence="18">
    <location>
        <begin position="1"/>
        <end position="26"/>
    </location>
</feature>
<dbReference type="AlphaFoldDB" id="A0A0J5MB32"/>
<reference evidence="21 22" key="1">
    <citation type="submission" date="2015-05" db="EMBL/GenBank/DDBJ databases">
        <title>Genome sequences of Pluralibacter gergoviae.</title>
        <authorList>
            <person name="Greninger A.L."/>
            <person name="Miller S."/>
        </authorList>
    </citation>
    <scope>NUCLEOTIDE SEQUENCE [LARGE SCALE GENOMIC DNA]</scope>
    <source>
        <strain evidence="21 22">JS81F13</strain>
    </source>
</reference>
<dbReference type="eggNOG" id="COG4773">
    <property type="taxonomic scope" value="Bacteria"/>
</dbReference>
<evidence type="ECO:0000256" key="16">
    <source>
        <dbReference type="PROSITE-ProRule" id="PRU10144"/>
    </source>
</evidence>
<dbReference type="PROSITE" id="PS00430">
    <property type="entry name" value="TONB_DEPENDENT_REC_1"/>
    <property type="match status" value="1"/>
</dbReference>
<dbReference type="GO" id="GO:0015891">
    <property type="term" value="P:siderophore transport"/>
    <property type="evidence" value="ECO:0007669"/>
    <property type="project" value="InterPro"/>
</dbReference>
<evidence type="ECO:0000256" key="8">
    <source>
        <dbReference type="ARBA" id="ARBA00023004"/>
    </source>
</evidence>
<keyword evidence="8" id="KW-0408">Iron</keyword>
<evidence type="ECO:0000256" key="12">
    <source>
        <dbReference type="ARBA" id="ARBA00023170"/>
    </source>
</evidence>
<evidence type="ECO:0000256" key="7">
    <source>
        <dbReference type="ARBA" id="ARBA00022729"/>
    </source>
</evidence>
<dbReference type="InterPro" id="IPR010916">
    <property type="entry name" value="TonB_box_CS"/>
</dbReference>
<evidence type="ECO:0000256" key="10">
    <source>
        <dbReference type="ARBA" id="ARBA00023077"/>
    </source>
</evidence>
<keyword evidence="11 14" id="KW-0472">Membrane</keyword>
<dbReference type="Pfam" id="PF00593">
    <property type="entry name" value="TonB_dep_Rec_b-barrel"/>
    <property type="match status" value="1"/>
</dbReference>
<evidence type="ECO:0000313" key="22">
    <source>
        <dbReference type="Proteomes" id="UP000036196"/>
    </source>
</evidence>
<keyword evidence="5" id="KW-0410">Iron transport</keyword>
<dbReference type="Proteomes" id="UP000036196">
    <property type="component" value="Unassembled WGS sequence"/>
</dbReference>
<dbReference type="PANTHER" id="PTHR32552:SF68">
    <property type="entry name" value="FERRICHROME OUTER MEMBRANE TRANSPORTER_PHAGE RECEPTOR"/>
    <property type="match status" value="1"/>
</dbReference>
<evidence type="ECO:0000256" key="6">
    <source>
        <dbReference type="ARBA" id="ARBA00022692"/>
    </source>
</evidence>
<keyword evidence="12 21" id="KW-0675">Receptor</keyword>
<dbReference type="GO" id="GO:0038023">
    <property type="term" value="F:signaling receptor activity"/>
    <property type="evidence" value="ECO:0007669"/>
    <property type="project" value="InterPro"/>
</dbReference>
<dbReference type="EMBL" id="LDZF01000001">
    <property type="protein sequence ID" value="KMK16668.1"/>
    <property type="molecule type" value="Genomic_DNA"/>
</dbReference>
<evidence type="ECO:0000256" key="2">
    <source>
        <dbReference type="ARBA" id="ARBA00009810"/>
    </source>
</evidence>
<evidence type="ECO:0000256" key="14">
    <source>
        <dbReference type="PROSITE-ProRule" id="PRU01360"/>
    </source>
</evidence>
<dbReference type="InterPro" id="IPR012910">
    <property type="entry name" value="Plug_dom"/>
</dbReference>
<dbReference type="PATRIC" id="fig|61647.15.peg.198"/>
<feature type="domain" description="TonB-dependent receptor-like beta-barrel" evidence="19">
    <location>
        <begin position="252"/>
        <end position="675"/>
    </location>
</feature>
<dbReference type="GO" id="GO:0015344">
    <property type="term" value="F:siderophore uptake transmembrane transporter activity"/>
    <property type="evidence" value="ECO:0007669"/>
    <property type="project" value="TreeGrafter"/>
</dbReference>
<organism evidence="21 22">
    <name type="scientific">Pluralibacter gergoviae</name>
    <name type="common">Enterobacter gergoviae</name>
    <dbReference type="NCBI Taxonomy" id="61647"/>
    <lineage>
        <taxon>Bacteria</taxon>
        <taxon>Pseudomonadati</taxon>
        <taxon>Pseudomonadota</taxon>
        <taxon>Gammaproteobacteria</taxon>
        <taxon>Enterobacterales</taxon>
        <taxon>Enterobacteriaceae</taxon>
        <taxon>Pluralibacter</taxon>
    </lineage>
</organism>
<evidence type="ECO:0000256" key="15">
    <source>
        <dbReference type="PROSITE-ProRule" id="PRU10143"/>
    </source>
</evidence>
<comment type="similarity">
    <text evidence="2 14 17">Belongs to the TonB-dependent receptor family.</text>
</comment>